<sequence length="407" mass="44739">MCGQEYYVTFMAALLTEAVSYGVYAALFAGSVYVLLFDQRNKYFLAASICMFAACTALIALDFAEAFTQRITVSSTFCQDGTCYTCPGVHESVAETLRKLLLDTIIQAIFSTNQLVADIVLIYRCAGIWEWKRWVLTLPVLFSLASCGMLPYFASVVATKLIFSHAKACGYSQVPSQVKLYRIRRDAPLGSGPPPQWFAASELRDRLAVAALLLSFVTSMLTTSLIASRIWFLARESNKILGKRVASIHRHAIALVVESGALYSVVLLAVVITWYTSPTNIEIPQNAMHQMLGIAPTLIIVRVGLGHSFENQYPMSLDGIGEVLTPASRDINFVEPEVEPRPDLEARWTRDKPFNAEAFDVPLTVYSIGVSDAAPDSPSVEVEPSSRTDFGRTIERSSRSIGSEANA</sequence>
<evidence type="ECO:0000313" key="3">
    <source>
        <dbReference type="EMBL" id="TFY64886.1"/>
    </source>
</evidence>
<evidence type="ECO:0000256" key="2">
    <source>
        <dbReference type="SAM" id="Phobius"/>
    </source>
</evidence>
<proteinExistence type="predicted"/>
<feature type="transmembrane region" description="Helical" evidence="2">
    <location>
        <begin position="287"/>
        <end position="305"/>
    </location>
</feature>
<feature type="transmembrane region" description="Helical" evidence="2">
    <location>
        <begin position="43"/>
        <end position="61"/>
    </location>
</feature>
<keyword evidence="2" id="KW-0812">Transmembrane</keyword>
<dbReference type="Proteomes" id="UP000298327">
    <property type="component" value="Unassembled WGS sequence"/>
</dbReference>
<accession>A0A4Y9YQN4</accession>
<feature type="transmembrane region" description="Helical" evidence="2">
    <location>
        <begin position="135"/>
        <end position="154"/>
    </location>
</feature>
<dbReference type="OrthoDB" id="3226582at2759"/>
<comment type="caution">
    <text evidence="3">The sequence shown here is derived from an EMBL/GenBank/DDBJ whole genome shotgun (WGS) entry which is preliminary data.</text>
</comment>
<protein>
    <recommendedName>
        <fullName evidence="5">G-protein coupled receptors family 1 profile domain-containing protein</fullName>
    </recommendedName>
</protein>
<dbReference type="AlphaFoldDB" id="A0A4Y9YQN4"/>
<feature type="transmembrane region" description="Helical" evidence="2">
    <location>
        <begin position="6"/>
        <end position="36"/>
    </location>
</feature>
<dbReference type="EMBL" id="SEOQ01000357">
    <property type="protein sequence ID" value="TFY64886.1"/>
    <property type="molecule type" value="Genomic_DNA"/>
</dbReference>
<reference evidence="3 4" key="1">
    <citation type="submission" date="2019-02" db="EMBL/GenBank/DDBJ databases">
        <title>Genome sequencing of the rare red list fungi Dentipellis fragilis.</title>
        <authorList>
            <person name="Buettner E."/>
            <person name="Kellner H."/>
        </authorList>
    </citation>
    <scope>NUCLEOTIDE SEQUENCE [LARGE SCALE GENOMIC DNA]</scope>
    <source>
        <strain evidence="3 4">DSM 105465</strain>
    </source>
</reference>
<keyword evidence="2" id="KW-1133">Transmembrane helix</keyword>
<name>A0A4Y9YQN4_9AGAM</name>
<feature type="transmembrane region" description="Helical" evidence="2">
    <location>
        <begin position="252"/>
        <end position="275"/>
    </location>
</feature>
<feature type="transmembrane region" description="Helical" evidence="2">
    <location>
        <begin position="105"/>
        <end position="123"/>
    </location>
</feature>
<evidence type="ECO:0000313" key="4">
    <source>
        <dbReference type="Proteomes" id="UP000298327"/>
    </source>
</evidence>
<feature type="region of interest" description="Disordered" evidence="1">
    <location>
        <begin position="371"/>
        <end position="407"/>
    </location>
</feature>
<feature type="transmembrane region" description="Helical" evidence="2">
    <location>
        <begin position="207"/>
        <end position="232"/>
    </location>
</feature>
<feature type="compositionally biased region" description="Basic and acidic residues" evidence="1">
    <location>
        <begin position="384"/>
        <end position="398"/>
    </location>
</feature>
<gene>
    <name evidence="3" type="ORF">EVG20_g5793</name>
</gene>
<evidence type="ECO:0008006" key="5">
    <source>
        <dbReference type="Google" id="ProtNLM"/>
    </source>
</evidence>
<keyword evidence="4" id="KW-1185">Reference proteome</keyword>
<organism evidence="3 4">
    <name type="scientific">Dentipellis fragilis</name>
    <dbReference type="NCBI Taxonomy" id="205917"/>
    <lineage>
        <taxon>Eukaryota</taxon>
        <taxon>Fungi</taxon>
        <taxon>Dikarya</taxon>
        <taxon>Basidiomycota</taxon>
        <taxon>Agaricomycotina</taxon>
        <taxon>Agaricomycetes</taxon>
        <taxon>Russulales</taxon>
        <taxon>Hericiaceae</taxon>
        <taxon>Dentipellis</taxon>
    </lineage>
</organism>
<evidence type="ECO:0000256" key="1">
    <source>
        <dbReference type="SAM" id="MobiDB-lite"/>
    </source>
</evidence>
<keyword evidence="2" id="KW-0472">Membrane</keyword>